<dbReference type="Proteomes" id="UP001595906">
    <property type="component" value="Unassembled WGS sequence"/>
</dbReference>
<feature type="binding site" evidence="5">
    <location>
        <position position="249"/>
    </location>
    <ligand>
        <name>S-adenosyl-L-methionine</name>
        <dbReference type="ChEBI" id="CHEBI:59789"/>
    </ligand>
</feature>
<evidence type="ECO:0000256" key="3">
    <source>
        <dbReference type="ARBA" id="ARBA00022691"/>
    </source>
</evidence>
<comment type="caution">
    <text evidence="5">Lacks conserved residue(s) required for the propagation of feature annotation.</text>
</comment>
<dbReference type="PANTHER" id="PTHR22807:SF30">
    <property type="entry name" value="28S RRNA (CYTOSINE(4447)-C(5))-METHYLTRANSFERASE-RELATED"/>
    <property type="match status" value="1"/>
</dbReference>
<evidence type="ECO:0000256" key="2">
    <source>
        <dbReference type="ARBA" id="ARBA00022679"/>
    </source>
</evidence>
<feature type="active site" description="Nucleophile" evidence="5">
    <location>
        <position position="349"/>
    </location>
</feature>
<dbReference type="InterPro" id="IPR029063">
    <property type="entry name" value="SAM-dependent_MTases_sf"/>
</dbReference>
<organism evidence="7 8">
    <name type="scientific">Parasediminibacterium paludis</name>
    <dbReference type="NCBI Taxonomy" id="908966"/>
    <lineage>
        <taxon>Bacteria</taxon>
        <taxon>Pseudomonadati</taxon>
        <taxon>Bacteroidota</taxon>
        <taxon>Chitinophagia</taxon>
        <taxon>Chitinophagales</taxon>
        <taxon>Chitinophagaceae</taxon>
        <taxon>Parasediminibacterium</taxon>
    </lineage>
</organism>
<keyword evidence="4 5" id="KW-0694">RNA-binding</keyword>
<keyword evidence="2 5" id="KW-0808">Transferase</keyword>
<name>A0ABV8PQZ7_9BACT</name>
<dbReference type="PANTHER" id="PTHR22807">
    <property type="entry name" value="NOP2 YEAST -RELATED NOL1/NOP2/FMU SUN DOMAIN-CONTAINING"/>
    <property type="match status" value="1"/>
</dbReference>
<evidence type="ECO:0000313" key="8">
    <source>
        <dbReference type="Proteomes" id="UP001595906"/>
    </source>
</evidence>
<evidence type="ECO:0000256" key="1">
    <source>
        <dbReference type="ARBA" id="ARBA00022603"/>
    </source>
</evidence>
<keyword evidence="8" id="KW-1185">Reference proteome</keyword>
<dbReference type="SUPFAM" id="SSF53335">
    <property type="entry name" value="S-adenosyl-L-methionine-dependent methyltransferases"/>
    <property type="match status" value="1"/>
</dbReference>
<dbReference type="InterPro" id="IPR001678">
    <property type="entry name" value="MeTrfase_RsmB-F_NOP2_dom"/>
</dbReference>
<dbReference type="InterPro" id="IPR049560">
    <property type="entry name" value="MeTrfase_RsmB-F_NOP2_cat"/>
</dbReference>
<comment type="similarity">
    <text evidence="5">Belongs to the class I-like SAM-binding methyltransferase superfamily. RsmB/NOP family.</text>
</comment>
<feature type="binding site" evidence="5">
    <location>
        <position position="296"/>
    </location>
    <ligand>
        <name>S-adenosyl-L-methionine</name>
        <dbReference type="ChEBI" id="CHEBI:59789"/>
    </ligand>
</feature>
<evidence type="ECO:0000313" key="7">
    <source>
        <dbReference type="EMBL" id="MFC4230283.1"/>
    </source>
</evidence>
<dbReference type="RefSeq" id="WP_379011354.1">
    <property type="nucleotide sequence ID" value="NZ_JBHSDC010000001.1"/>
</dbReference>
<protein>
    <submittedName>
        <fullName evidence="7">Fmu (Sun) domain-containing protein</fullName>
    </submittedName>
</protein>
<accession>A0ABV8PQZ7</accession>
<gene>
    <name evidence="7" type="ORF">ACFOW1_00165</name>
</gene>
<dbReference type="PRINTS" id="PR02008">
    <property type="entry name" value="RCMTFAMILY"/>
</dbReference>
<feature type="binding site" evidence="5">
    <location>
        <position position="276"/>
    </location>
    <ligand>
        <name>S-adenosyl-L-methionine</name>
        <dbReference type="ChEBI" id="CHEBI:59789"/>
    </ligand>
</feature>
<feature type="domain" description="SAM-dependent MTase RsmB/NOP-type" evidence="6">
    <location>
        <begin position="121"/>
        <end position="397"/>
    </location>
</feature>
<keyword evidence="1 5" id="KW-0489">Methyltransferase</keyword>
<dbReference type="InterPro" id="IPR023267">
    <property type="entry name" value="RCMT"/>
</dbReference>
<dbReference type="Gene3D" id="3.40.50.150">
    <property type="entry name" value="Vaccinia Virus protein VP39"/>
    <property type="match status" value="1"/>
</dbReference>
<dbReference type="EMBL" id="JBHSDC010000001">
    <property type="protein sequence ID" value="MFC4230283.1"/>
    <property type="molecule type" value="Genomic_DNA"/>
</dbReference>
<evidence type="ECO:0000256" key="4">
    <source>
        <dbReference type="ARBA" id="ARBA00022884"/>
    </source>
</evidence>
<evidence type="ECO:0000259" key="6">
    <source>
        <dbReference type="PROSITE" id="PS51686"/>
    </source>
</evidence>
<comment type="caution">
    <text evidence="7">The sequence shown here is derived from an EMBL/GenBank/DDBJ whole genome shotgun (WGS) entry which is preliminary data.</text>
</comment>
<proteinExistence type="inferred from homology"/>
<sequence length="397" mass="44586">MKYIHKHISTAASIIATYSGAMPLSNYLKQFFAANKKYGGKDRKYIAHFCFLYYRLVGACPKLPIEETIKIALFLSSDDTSDYLDIFPNEWRPKLNEILNNKLVFIVSVYPSINIHLCFPLLNELSEGIDATSFSISHLQQPDLFLRIRPKQKEKVLEKLAAAGINYQLVNDTCVALPNNSKIEEVLQLDREVVVQDFSSQRIGEFLTLVTISNISNQATTVWDCCAASGGKSILAADILGNLRLTVSDIRGSIIQNLKNRLAKAGVPIHNVFVKDLAISNQSLATSNSYQLIICDAPCSGSGTWGRTPEQLYFFKQSDIGKYVHLQQKIVTSTIPQLDRNGYFMYITCSVFKKENEKMVDFILQQYSGLSLIKQALLIGYNQKADSMFAALFQLKD</sequence>
<reference evidence="8" key="1">
    <citation type="journal article" date="2019" name="Int. J. Syst. Evol. Microbiol.">
        <title>The Global Catalogue of Microorganisms (GCM) 10K type strain sequencing project: providing services to taxonomists for standard genome sequencing and annotation.</title>
        <authorList>
            <consortium name="The Broad Institute Genomics Platform"/>
            <consortium name="The Broad Institute Genome Sequencing Center for Infectious Disease"/>
            <person name="Wu L."/>
            <person name="Ma J."/>
        </authorList>
    </citation>
    <scope>NUCLEOTIDE SEQUENCE [LARGE SCALE GENOMIC DNA]</scope>
    <source>
        <strain evidence="8">CECT 8010</strain>
    </source>
</reference>
<dbReference type="PROSITE" id="PS51686">
    <property type="entry name" value="SAM_MT_RSMB_NOP"/>
    <property type="match status" value="1"/>
</dbReference>
<evidence type="ECO:0000256" key="5">
    <source>
        <dbReference type="PROSITE-ProRule" id="PRU01023"/>
    </source>
</evidence>
<dbReference type="Pfam" id="PF01189">
    <property type="entry name" value="Methyltr_RsmB-F"/>
    <property type="match status" value="1"/>
</dbReference>
<keyword evidence="3 5" id="KW-0949">S-adenosyl-L-methionine</keyword>